<reference evidence="1" key="1">
    <citation type="submission" date="2021-01" db="EMBL/GenBank/DDBJ databases">
        <authorList>
            <consortium name="Genoscope - CEA"/>
            <person name="William W."/>
        </authorList>
    </citation>
    <scope>NUCLEOTIDE SEQUENCE</scope>
</reference>
<evidence type="ECO:0000313" key="2">
    <source>
        <dbReference type="Proteomes" id="UP000688137"/>
    </source>
</evidence>
<dbReference type="AlphaFoldDB" id="A0A8S1NZP0"/>
<proteinExistence type="predicted"/>
<gene>
    <name evidence="1" type="ORF">PPRIM_AZ9-3.1.T0920112</name>
</gene>
<dbReference type="Proteomes" id="UP000688137">
    <property type="component" value="Unassembled WGS sequence"/>
</dbReference>
<dbReference type="EMBL" id="CAJJDM010000095">
    <property type="protein sequence ID" value="CAD8093084.1"/>
    <property type="molecule type" value="Genomic_DNA"/>
</dbReference>
<sequence length="93" mass="11160">MKIQDQQFIQDMHLQVGMGYTLSIVQNYIQIDSIITKVIYVIQYTKIQNINVFQCINENSKIQLHMKKIIKILDLLYRVIANRFIIQRIIYEI</sequence>
<comment type="caution">
    <text evidence="1">The sequence shown here is derived from an EMBL/GenBank/DDBJ whole genome shotgun (WGS) entry which is preliminary data.</text>
</comment>
<protein>
    <submittedName>
        <fullName evidence="1">Uncharacterized protein</fullName>
    </submittedName>
</protein>
<keyword evidence="2" id="KW-1185">Reference proteome</keyword>
<evidence type="ECO:0000313" key="1">
    <source>
        <dbReference type="EMBL" id="CAD8093084.1"/>
    </source>
</evidence>
<name>A0A8S1NZP0_PARPR</name>
<organism evidence="1 2">
    <name type="scientific">Paramecium primaurelia</name>
    <dbReference type="NCBI Taxonomy" id="5886"/>
    <lineage>
        <taxon>Eukaryota</taxon>
        <taxon>Sar</taxon>
        <taxon>Alveolata</taxon>
        <taxon>Ciliophora</taxon>
        <taxon>Intramacronucleata</taxon>
        <taxon>Oligohymenophorea</taxon>
        <taxon>Peniculida</taxon>
        <taxon>Parameciidae</taxon>
        <taxon>Paramecium</taxon>
    </lineage>
</organism>
<accession>A0A8S1NZP0</accession>